<dbReference type="Gene3D" id="2.120.10.80">
    <property type="entry name" value="Kelch-type beta propeller"/>
    <property type="match status" value="1"/>
</dbReference>
<proteinExistence type="predicted"/>
<organism evidence="1 2">
    <name type="scientific">Flavivirga aquimarina</name>
    <dbReference type="NCBI Taxonomy" id="2027862"/>
    <lineage>
        <taxon>Bacteria</taxon>
        <taxon>Pseudomonadati</taxon>
        <taxon>Bacteroidota</taxon>
        <taxon>Flavobacteriia</taxon>
        <taxon>Flavobacteriales</taxon>
        <taxon>Flavobacteriaceae</taxon>
        <taxon>Flavivirga</taxon>
    </lineage>
</organism>
<gene>
    <name evidence="1" type="ORF">Q4Q35_04605</name>
</gene>
<reference evidence="1" key="1">
    <citation type="submission" date="2023-07" db="EMBL/GenBank/DDBJ databases">
        <title>Two novel species in the genus Flavivirga.</title>
        <authorList>
            <person name="Kwon K."/>
        </authorList>
    </citation>
    <scope>NUCLEOTIDE SEQUENCE</scope>
    <source>
        <strain evidence="1">KCTC 52353</strain>
    </source>
</reference>
<dbReference type="SUPFAM" id="SSF81296">
    <property type="entry name" value="E set domains"/>
    <property type="match status" value="1"/>
</dbReference>
<evidence type="ECO:0000313" key="2">
    <source>
        <dbReference type="Proteomes" id="UP001176883"/>
    </source>
</evidence>
<protein>
    <recommendedName>
        <fullName evidence="3">IPT/TIG domain-containing protein</fullName>
    </recommendedName>
</protein>
<dbReference type="InterPro" id="IPR014756">
    <property type="entry name" value="Ig_E-set"/>
</dbReference>
<dbReference type="Gene3D" id="2.60.40.10">
    <property type="entry name" value="Immunoglobulins"/>
    <property type="match status" value="1"/>
</dbReference>
<dbReference type="Proteomes" id="UP001176883">
    <property type="component" value="Unassembled WGS sequence"/>
</dbReference>
<dbReference type="SUPFAM" id="SSF117281">
    <property type="entry name" value="Kelch motif"/>
    <property type="match status" value="1"/>
</dbReference>
<dbReference type="RefSeq" id="WP_303276767.1">
    <property type="nucleotide sequence ID" value="NZ_JAUOEK010000063.1"/>
</dbReference>
<comment type="caution">
    <text evidence="1">The sequence shown here is derived from an EMBL/GenBank/DDBJ whole genome shotgun (WGS) entry which is preliminary data.</text>
</comment>
<dbReference type="InterPro" id="IPR015915">
    <property type="entry name" value="Kelch-typ_b-propeller"/>
</dbReference>
<evidence type="ECO:0008006" key="3">
    <source>
        <dbReference type="Google" id="ProtNLM"/>
    </source>
</evidence>
<accession>A0ABT8W7I8</accession>
<name>A0ABT8W7I8_9FLAO</name>
<dbReference type="InterPro" id="IPR013783">
    <property type="entry name" value="Ig-like_fold"/>
</dbReference>
<dbReference type="EMBL" id="JAUOEK010000063">
    <property type="protein sequence ID" value="MDO5969081.1"/>
    <property type="molecule type" value="Genomic_DNA"/>
</dbReference>
<sequence>MKLFISSIFLCVLCLSCSNDKDESDNVMNIETLSNQNIETGGVILKGKIENVTGSFEYGFILTTLEGGTYNQNGRVEFVKGSVNGEFSREFITGLVEGQKYYFNVIALIDGDYFYGKEKLFISNGSALPLINEIIPEKACLKDTIVIKGKHFSKHPKIYFGDIAAFPFKESDSLIKIIVPKPVNNQLPTEPYTSIRVVNEDNEERISTKFSLHIPRIDSIIPRQITDSDTLRIYGAHFETEGISDLITTKFGEIRYAVNNVLEVKKNKIVLAPMSIRENNFELTLKSQLQEVVSKISVLMPQITGVSKSCVGFEEEFTVYGNNFPIQDDTWVSYRLGTAFASLLFKSKDSLKFKVTDHSEYSGFKNNMFEINFLDEKITSNHSICITEPWIKTSYTPIFRSVAHKQVTGTDILMLAYGGSGNQEGYKVFEFDIQNKDFVAIKTDDDMLHKYSIISSTLHNSILYSYRYFNPGSYFSSYNILTDEETLELAEFPGEDRQTNGLMVGVGEYIYYGLGNGYPEGPMNDIWRYSIKDNSWEKVLDNFPGIDTNERAIIYPLVFVISDKIYFGSGQIDNSILDFWEFDTKSNTLTQKSDLPNMNIKGIKPTIIGSKAYFQYEDMYEYDSINNVWRTIETNGETYSRTGFFNDGSEIYMLHNRYIYKFNSDYLN</sequence>
<evidence type="ECO:0000313" key="1">
    <source>
        <dbReference type="EMBL" id="MDO5969081.1"/>
    </source>
</evidence>
<keyword evidence="2" id="KW-1185">Reference proteome</keyword>